<proteinExistence type="predicted"/>
<gene>
    <name evidence="2" type="ORF">NPRO_23130</name>
</gene>
<evidence type="ECO:0000313" key="3">
    <source>
        <dbReference type="Proteomes" id="UP000662873"/>
    </source>
</evidence>
<organism evidence="2 3">
    <name type="scientific">Candidatus Nitrosymbiomonas proteolyticus</name>
    <dbReference type="NCBI Taxonomy" id="2608984"/>
    <lineage>
        <taxon>Bacteria</taxon>
        <taxon>Bacillati</taxon>
        <taxon>Armatimonadota</taxon>
        <taxon>Armatimonadota incertae sedis</taxon>
        <taxon>Candidatus Nitrosymbiomonas</taxon>
    </lineage>
</organism>
<dbReference type="PANTHER" id="PTHR43405:SF1">
    <property type="entry name" value="GLYCOSYL HYDROLASE DIGH"/>
    <property type="match status" value="1"/>
</dbReference>
<dbReference type="PANTHER" id="PTHR43405">
    <property type="entry name" value="GLYCOSYL HYDROLASE DIGH"/>
    <property type="match status" value="1"/>
</dbReference>
<evidence type="ECO:0000259" key="1">
    <source>
        <dbReference type="Pfam" id="PF13200"/>
    </source>
</evidence>
<accession>A0A809RDK2</accession>
<reference evidence="2" key="1">
    <citation type="journal article" name="DNA Res.">
        <title>The physiological potential of anammox bacteria as revealed by their core genome structure.</title>
        <authorList>
            <person name="Okubo T."/>
            <person name="Toyoda A."/>
            <person name="Fukuhara K."/>
            <person name="Uchiyama I."/>
            <person name="Harigaya Y."/>
            <person name="Kuroiwa M."/>
            <person name="Suzuki T."/>
            <person name="Murakami Y."/>
            <person name="Suwa Y."/>
            <person name="Takami H."/>
        </authorList>
    </citation>
    <scope>NUCLEOTIDE SEQUENCE</scope>
    <source>
        <strain evidence="2">317325-2</strain>
    </source>
</reference>
<dbReference type="AlphaFoldDB" id="A0A809RDK2"/>
<dbReference type="Gene3D" id="3.20.20.80">
    <property type="entry name" value="Glycosidases"/>
    <property type="match status" value="1"/>
</dbReference>
<feature type="domain" description="DUF4015" evidence="1">
    <location>
        <begin position="20"/>
        <end position="326"/>
    </location>
</feature>
<evidence type="ECO:0000313" key="2">
    <source>
        <dbReference type="EMBL" id="BBO24718.1"/>
    </source>
</evidence>
<sequence>MHKFKTRGVWCGSSEAGKSLHEVEAYVDRMYQAGFNTILVHLKGGDGLLHWPSSKFPQAVAPGYEDFDLPAHLVDACKKRGMSLHAWFIDYYEGENGAAYKLHPEWAATDPHGRPSSEATLRGRRYGAVWMCPARRPGYTDQWLIPLHEEFAQRYEFDAIHHDYIRYPGDMAPDTYCFCDDCLENLPKYAHYFADRYPDEPFFHELYDRPFLESHWEPSPKVLPENWKSLDRFSKSRFLLEGSFFVGGRPDLDYFFYEYRIHWVTEFARRAAEVVRRTRPAMELSAAVFKNPIHSGRFIGQDWRRFAPYVETCVPMDYRDHFPGDFETYLNLLGDTIALQKGWAKDFRRLWIGFAVNFLYKEEHQLGIKPGQCDPGKVRAVIDRIRSSEAEGVVVFSEGQVNQYNLWGPLAEAFAPDRE</sequence>
<dbReference type="InterPro" id="IPR025275">
    <property type="entry name" value="DUF4015"/>
</dbReference>
<dbReference type="EMBL" id="AP021858">
    <property type="protein sequence ID" value="BBO24718.1"/>
    <property type="molecule type" value="Genomic_DNA"/>
</dbReference>
<dbReference type="Proteomes" id="UP000662873">
    <property type="component" value="Chromosome"/>
</dbReference>
<dbReference type="InterPro" id="IPR052177">
    <property type="entry name" value="Divisome_Glycosyl_Hydrolase"/>
</dbReference>
<protein>
    <recommendedName>
        <fullName evidence="1">DUF4015 domain-containing protein</fullName>
    </recommendedName>
</protein>
<dbReference type="Pfam" id="PF13200">
    <property type="entry name" value="DUF4015"/>
    <property type="match status" value="1"/>
</dbReference>
<dbReference type="InterPro" id="IPR017853">
    <property type="entry name" value="GH"/>
</dbReference>
<name>A0A809RDK2_9BACT</name>
<dbReference type="KEGG" id="npy:NPRO_23130"/>
<dbReference type="SUPFAM" id="SSF51445">
    <property type="entry name" value="(Trans)glycosidases"/>
    <property type="match status" value="1"/>
</dbReference>